<dbReference type="STRING" id="479432.Sros_0847"/>
<organism evidence="1 2">
    <name type="scientific">Streptosporangium roseum (strain ATCC 12428 / DSM 43021 / JCM 3005 / KCTC 9067 / NCIMB 10171 / NRRL 2505 / NI 9100)</name>
    <dbReference type="NCBI Taxonomy" id="479432"/>
    <lineage>
        <taxon>Bacteria</taxon>
        <taxon>Bacillati</taxon>
        <taxon>Actinomycetota</taxon>
        <taxon>Actinomycetes</taxon>
        <taxon>Streptosporangiales</taxon>
        <taxon>Streptosporangiaceae</taxon>
        <taxon>Streptosporangium</taxon>
    </lineage>
</organism>
<reference evidence="1 2" key="1">
    <citation type="journal article" date="2010" name="Stand. Genomic Sci.">
        <title>Complete genome sequence of Streptosporangium roseum type strain (NI 9100).</title>
        <authorList>
            <person name="Nolan M."/>
            <person name="Sikorski J."/>
            <person name="Jando M."/>
            <person name="Lucas S."/>
            <person name="Lapidus A."/>
            <person name="Glavina Del Rio T."/>
            <person name="Chen F."/>
            <person name="Tice H."/>
            <person name="Pitluck S."/>
            <person name="Cheng J.F."/>
            <person name="Chertkov O."/>
            <person name="Sims D."/>
            <person name="Meincke L."/>
            <person name="Brettin T."/>
            <person name="Han C."/>
            <person name="Detter J.C."/>
            <person name="Bruce D."/>
            <person name="Goodwin L."/>
            <person name="Land M."/>
            <person name="Hauser L."/>
            <person name="Chang Y.J."/>
            <person name="Jeffries C.D."/>
            <person name="Ivanova N."/>
            <person name="Mavromatis K."/>
            <person name="Mikhailova N."/>
            <person name="Chen A."/>
            <person name="Palaniappan K."/>
            <person name="Chain P."/>
            <person name="Rohde M."/>
            <person name="Goker M."/>
            <person name="Bristow J."/>
            <person name="Eisen J.A."/>
            <person name="Markowitz V."/>
            <person name="Hugenholtz P."/>
            <person name="Kyrpides N.C."/>
            <person name="Klenk H.P."/>
        </authorList>
    </citation>
    <scope>NUCLEOTIDE SEQUENCE [LARGE SCALE GENOMIC DNA]</scope>
    <source>
        <strain evidence="2">ATCC 12428 / DSM 43021 / JCM 3005 / NI 9100</strain>
    </source>
</reference>
<dbReference type="AlphaFoldDB" id="D2B7T0"/>
<accession>D2B7T0</accession>
<protein>
    <submittedName>
        <fullName evidence="1">Uncharacterized protein</fullName>
    </submittedName>
</protein>
<dbReference type="KEGG" id="sro:Sros_0847"/>
<evidence type="ECO:0000313" key="1">
    <source>
        <dbReference type="EMBL" id="ACZ83861.1"/>
    </source>
</evidence>
<gene>
    <name evidence="1" type="ordered locus">Sros_0847</name>
</gene>
<name>D2B7T0_STRRD</name>
<proteinExistence type="predicted"/>
<dbReference type="HOGENOM" id="CLU_3398819_0_0_11"/>
<sequence>MSTTNITDCPADLGPALFADRLRQACDLGTR</sequence>
<dbReference type="Proteomes" id="UP000002029">
    <property type="component" value="Chromosome"/>
</dbReference>
<evidence type="ECO:0000313" key="2">
    <source>
        <dbReference type="Proteomes" id="UP000002029"/>
    </source>
</evidence>
<keyword evidence="2" id="KW-1185">Reference proteome</keyword>
<dbReference type="EMBL" id="CP001814">
    <property type="protein sequence ID" value="ACZ83861.1"/>
    <property type="molecule type" value="Genomic_DNA"/>
</dbReference>